<feature type="binding site" evidence="14">
    <location>
        <position position="852"/>
    </location>
    <ligand>
        <name>ATP</name>
        <dbReference type="ChEBI" id="CHEBI:30616"/>
    </ligand>
</feature>
<evidence type="ECO:0000256" key="11">
    <source>
        <dbReference type="ARBA" id="ARBA00023136"/>
    </source>
</evidence>
<dbReference type="GO" id="GO:0005886">
    <property type="term" value="C:plasma membrane"/>
    <property type="evidence" value="ECO:0007669"/>
    <property type="project" value="TreeGrafter"/>
</dbReference>
<feature type="transmembrane region" description="Helical" evidence="16">
    <location>
        <begin position="906"/>
        <end position="926"/>
    </location>
</feature>
<dbReference type="PANTHER" id="PTHR24092">
    <property type="entry name" value="PROBABLE PHOSPHOLIPID-TRANSPORTING ATPASE"/>
    <property type="match status" value="1"/>
</dbReference>
<evidence type="ECO:0000256" key="14">
    <source>
        <dbReference type="PIRSR" id="PIRSR606539-2"/>
    </source>
</evidence>
<dbReference type="PRINTS" id="PR00119">
    <property type="entry name" value="CATATPASE"/>
</dbReference>
<dbReference type="SFLD" id="SFLDF00027">
    <property type="entry name" value="p-type_atpase"/>
    <property type="match status" value="1"/>
</dbReference>
<evidence type="ECO:0000256" key="7">
    <source>
        <dbReference type="ARBA" id="ARBA00022840"/>
    </source>
</evidence>
<feature type="domain" description="P-type ATPase N-terminal" evidence="18">
    <location>
        <begin position="25"/>
        <end position="90"/>
    </location>
</feature>
<keyword evidence="5 15" id="KW-0479">Metal-binding</keyword>
<keyword evidence="10 16" id="KW-1133">Transmembrane helix</keyword>
<dbReference type="InterPro" id="IPR018303">
    <property type="entry name" value="ATPase_P-typ_P_site"/>
</dbReference>
<evidence type="ECO:0000256" key="5">
    <source>
        <dbReference type="ARBA" id="ARBA00022723"/>
    </source>
</evidence>
<dbReference type="InterPro" id="IPR001757">
    <property type="entry name" value="P_typ_ATPase"/>
</dbReference>
<evidence type="ECO:0000256" key="3">
    <source>
        <dbReference type="ARBA" id="ARBA00008109"/>
    </source>
</evidence>
<dbReference type="EC" id="7.6.2.1" evidence="16"/>
<feature type="active site" description="4-aspartylphosphate intermediate" evidence="13">
    <location>
        <position position="403"/>
    </location>
</feature>
<keyword evidence="4 16" id="KW-0812">Transmembrane</keyword>
<dbReference type="GO" id="GO:0000287">
    <property type="term" value="F:magnesium ion binding"/>
    <property type="evidence" value="ECO:0007669"/>
    <property type="project" value="UniProtKB-UniRule"/>
</dbReference>
<dbReference type="Pfam" id="PF00122">
    <property type="entry name" value="E1-E2_ATPase"/>
    <property type="match status" value="1"/>
</dbReference>
<evidence type="ECO:0000256" key="16">
    <source>
        <dbReference type="RuleBase" id="RU362033"/>
    </source>
</evidence>
<keyword evidence="9 16" id="KW-1278">Translocase</keyword>
<feature type="binding site" evidence="15">
    <location>
        <position position="405"/>
    </location>
    <ligand>
        <name>Mg(2+)</name>
        <dbReference type="ChEBI" id="CHEBI:18420"/>
    </ligand>
</feature>
<dbReference type="SFLD" id="SFLDS00003">
    <property type="entry name" value="Haloacid_Dehalogenase"/>
    <property type="match status" value="1"/>
</dbReference>
<keyword evidence="6 14" id="KW-0547">Nucleotide-binding</keyword>
<feature type="binding site" evidence="15">
    <location>
        <position position="849"/>
    </location>
    <ligand>
        <name>Mg(2+)</name>
        <dbReference type="ChEBI" id="CHEBI:18420"/>
    </ligand>
</feature>
<dbReference type="Gene3D" id="2.70.150.10">
    <property type="entry name" value="Calcium-transporting ATPase, cytoplasmic transduction domain A"/>
    <property type="match status" value="1"/>
</dbReference>
<dbReference type="Pfam" id="PF16212">
    <property type="entry name" value="PhoLip_ATPase_C"/>
    <property type="match status" value="1"/>
</dbReference>
<evidence type="ECO:0000313" key="21">
    <source>
        <dbReference type="Proteomes" id="UP001152795"/>
    </source>
</evidence>
<feature type="transmembrane region" description="Helical" evidence="16">
    <location>
        <begin position="282"/>
        <end position="308"/>
    </location>
</feature>
<feature type="binding site" evidence="14">
    <location>
        <position position="404"/>
    </location>
    <ligand>
        <name>ATP</name>
        <dbReference type="ChEBI" id="CHEBI:30616"/>
    </ligand>
</feature>
<dbReference type="EMBL" id="CACRXK020001378">
    <property type="protein sequence ID" value="CAB3988770.1"/>
    <property type="molecule type" value="Genomic_DNA"/>
</dbReference>
<sequence length="1196" mass="134896">MSSLPCVPKLKTNTDDSFEESDRNVKCNDTEHTVTLGYVDNYICTSKYTLITFLPKNLFEQFHRLANIYFLCQIIIMSIPELTALKPESTAIPLFFVLLATAVKDGYDDVKRHMSDNSVNSRKANVLREGKLQEVQWLSVQVGEIIRLNNNDHVPADLVVLTTSEDSGLCYIETAELDGETNLKCRQPLVETAVMGDDEEELRKFDGKIICEPPNNALDKFRGTLYWENSKYSLDNEKIILRGCVLRNTQWIYGVVIFAGADTKLMMNTGKARFKTTSLDRLLNTLVGGIAVLLATICLFCSIMSALWENDTGRHFRIYLPWESFYKDSPALIGVFHWPGYIMVLNTLIPISLYISVEIIRLGQSLFINWDSKMYYAPKDTPATARTTTLTEELGQIEYIFSDKTGTLTQNIMTFKQCSIDGVLYGNLKGPEVSLQSGASMRSRKSVDFSANKLADDHFHFYDQSLVTDIQGDSEKTRDFFRLIALCHSVISEEVDGELEYQAQSPDEAALVTAARNFGFVFLRRSPTTVILECLGKEETWELLCILDFDNVRKRMSVLVRRDNKIKLYCKGADTIVFERLDPSCQELIETTTEHLNTFARSGLRTLVLAEKDISEEYLNEWLKRYHEASTATDDRDEKMNETYEEIETNMKLVGATAIEDKLQDGVPDAIANLAKADIKIWVLTGDKQETAINIGYSCQLLTDEMEEVFIIDGEDEKSVQSSIREHMSKIRSSSRANNSMENSLANEDSCVSVGILPGGCSANESQNNFVVENGLDKDKDKSSGSDFALVIRGKSLVFALDPSFELEFLELATHCKAVICCRVTPLQKALVVELVKRHVKAVTLAIGDGANDVSMIKSAHIGVGISGQEGMQAVLASDYSFAQFRFLERLLLVHGRWSYMRMAKFLGYFFYKNFAFTLCQLWFAFFAGFTAQTLYDAWFISFYNVFFTSLPVVVMGIFDQDVSDKISLKFPKLYVPGQKNILFNKKIFFLSLLRGAIVSLVLYFVPYGIFHDHVNNDGGVESGLQFFGTVVAATLVITMNLQVALDMGSWTILNHISVWGSMIVYFLFYLVFYSAFVFGIAPQQSYFGVQYAVYGSGSFWLCVILTPAIAILPAFAYRSLSLELNPTVSDKVRRIWKTGQLVEPVKFLGIKPRSSTRGGSKRLGYAFAQEERLSIKIKTGQQRRLKFKSKTKSKQ</sequence>
<keyword evidence="7 14" id="KW-0067">ATP-binding</keyword>
<feature type="binding site" evidence="14">
    <location>
        <position position="687"/>
    </location>
    <ligand>
        <name>ATP</name>
        <dbReference type="ChEBI" id="CHEBI:30616"/>
    </ligand>
</feature>
<evidence type="ECO:0000256" key="6">
    <source>
        <dbReference type="ARBA" id="ARBA00022741"/>
    </source>
</evidence>
<dbReference type="InterPro" id="IPR023299">
    <property type="entry name" value="ATPase_P-typ_cyto_dom_N"/>
</dbReference>
<feature type="binding site" evidence="14">
    <location>
        <position position="549"/>
    </location>
    <ligand>
        <name>ATP</name>
        <dbReference type="ChEBI" id="CHEBI:30616"/>
    </ligand>
</feature>
<dbReference type="OrthoDB" id="377733at2759"/>
<reference evidence="20" key="1">
    <citation type="submission" date="2020-04" db="EMBL/GenBank/DDBJ databases">
        <authorList>
            <person name="Alioto T."/>
            <person name="Alioto T."/>
            <person name="Gomez Garrido J."/>
        </authorList>
    </citation>
    <scope>NUCLEOTIDE SEQUENCE</scope>
    <source>
        <strain evidence="20">A484AB</strain>
    </source>
</reference>
<dbReference type="SUPFAM" id="SSF81653">
    <property type="entry name" value="Calcium ATPase, transduction domain A"/>
    <property type="match status" value="1"/>
</dbReference>
<evidence type="ECO:0000256" key="15">
    <source>
        <dbReference type="PIRSR" id="PIRSR606539-3"/>
    </source>
</evidence>
<dbReference type="InterPro" id="IPR023298">
    <property type="entry name" value="ATPase_P-typ_TM_dom_sf"/>
</dbReference>
<evidence type="ECO:0000259" key="18">
    <source>
        <dbReference type="Pfam" id="PF16209"/>
    </source>
</evidence>
<evidence type="ECO:0000256" key="10">
    <source>
        <dbReference type="ARBA" id="ARBA00022989"/>
    </source>
</evidence>
<dbReference type="InterPro" id="IPR032630">
    <property type="entry name" value="P_typ_ATPase_c"/>
</dbReference>
<dbReference type="GO" id="GO:0016887">
    <property type="term" value="F:ATP hydrolysis activity"/>
    <property type="evidence" value="ECO:0007669"/>
    <property type="project" value="InterPro"/>
</dbReference>
<feature type="transmembrane region" description="Helical" evidence="16">
    <location>
        <begin position="338"/>
        <end position="357"/>
    </location>
</feature>
<feature type="binding site" evidence="14">
    <location>
        <position position="686"/>
    </location>
    <ligand>
        <name>ATP</name>
        <dbReference type="ChEBI" id="CHEBI:30616"/>
    </ligand>
</feature>
<proteinExistence type="inferred from homology"/>
<dbReference type="InterPro" id="IPR023214">
    <property type="entry name" value="HAD_sf"/>
</dbReference>
<dbReference type="GO" id="GO:0005524">
    <property type="term" value="F:ATP binding"/>
    <property type="evidence" value="ECO:0007669"/>
    <property type="project" value="UniProtKB-UniRule"/>
</dbReference>
<comment type="catalytic activity">
    <reaction evidence="12 16">
        <text>ATP + H2O + phospholipidSide 1 = ADP + phosphate + phospholipidSide 2.</text>
        <dbReference type="EC" id="7.6.2.1"/>
    </reaction>
</comment>
<feature type="binding site" evidence="14">
    <location>
        <position position="829"/>
    </location>
    <ligand>
        <name>ATP</name>
        <dbReference type="ChEBI" id="CHEBI:30616"/>
    </ligand>
</feature>
<evidence type="ECO:0000256" key="8">
    <source>
        <dbReference type="ARBA" id="ARBA00022842"/>
    </source>
</evidence>
<feature type="transmembrane region" description="Helical" evidence="16">
    <location>
        <begin position="938"/>
        <end position="959"/>
    </location>
</feature>
<comment type="cofactor">
    <cofactor evidence="15">
        <name>Mg(2+)</name>
        <dbReference type="ChEBI" id="CHEBI:18420"/>
    </cofactor>
</comment>
<dbReference type="FunFam" id="3.40.1110.10:FF:000188">
    <property type="entry name" value="Phospholipid-transporting ATPase"/>
    <property type="match status" value="1"/>
</dbReference>
<organism evidence="20 21">
    <name type="scientific">Paramuricea clavata</name>
    <name type="common">Red gorgonian</name>
    <name type="synonym">Violescent sea-whip</name>
    <dbReference type="NCBI Taxonomy" id="317549"/>
    <lineage>
        <taxon>Eukaryota</taxon>
        <taxon>Metazoa</taxon>
        <taxon>Cnidaria</taxon>
        <taxon>Anthozoa</taxon>
        <taxon>Octocorallia</taxon>
        <taxon>Malacalcyonacea</taxon>
        <taxon>Plexauridae</taxon>
        <taxon>Paramuricea</taxon>
    </lineage>
</organism>
<dbReference type="Pfam" id="PF13246">
    <property type="entry name" value="Cation_ATPase"/>
    <property type="match status" value="1"/>
</dbReference>
<dbReference type="GO" id="GO:0140326">
    <property type="term" value="F:ATPase-coupled intramembrane lipid transporter activity"/>
    <property type="evidence" value="ECO:0007669"/>
    <property type="project" value="UniProtKB-EC"/>
</dbReference>
<feature type="binding site" evidence="14">
    <location>
        <position position="853"/>
    </location>
    <ligand>
        <name>ATP</name>
        <dbReference type="ChEBI" id="CHEBI:30616"/>
    </ligand>
</feature>
<feature type="binding site" evidence="15">
    <location>
        <position position="403"/>
    </location>
    <ligand>
        <name>Mg(2+)</name>
        <dbReference type="ChEBI" id="CHEBI:18420"/>
    </ligand>
</feature>
<evidence type="ECO:0000313" key="20">
    <source>
        <dbReference type="EMBL" id="CAB3988770.1"/>
    </source>
</evidence>
<feature type="transmembrane region" description="Helical" evidence="16">
    <location>
        <begin position="1099"/>
        <end position="1118"/>
    </location>
</feature>
<feature type="binding site" evidence="14">
    <location>
        <position position="405"/>
    </location>
    <ligand>
        <name>ATP</name>
        <dbReference type="ChEBI" id="CHEBI:30616"/>
    </ligand>
</feature>
<feature type="binding site" evidence="14">
    <location>
        <position position="508"/>
    </location>
    <ligand>
        <name>ATP</name>
        <dbReference type="ChEBI" id="CHEBI:30616"/>
    </ligand>
</feature>
<dbReference type="SUPFAM" id="SSF81660">
    <property type="entry name" value="Metal cation-transporting ATPase, ATP-binding domain N"/>
    <property type="match status" value="1"/>
</dbReference>
<dbReference type="NCBIfam" id="TIGR01494">
    <property type="entry name" value="ATPase_P-type"/>
    <property type="match status" value="1"/>
</dbReference>
<dbReference type="PANTHER" id="PTHR24092:SF190">
    <property type="entry name" value="PHOSPHOLIPID-TRANSPORTING ATPASE"/>
    <property type="match status" value="1"/>
</dbReference>
<dbReference type="SFLD" id="SFLDG00002">
    <property type="entry name" value="C1.7:_P-type_atpase_like"/>
    <property type="match status" value="1"/>
</dbReference>
<dbReference type="AlphaFoldDB" id="A0A7D9DLV0"/>
<evidence type="ECO:0000256" key="9">
    <source>
        <dbReference type="ARBA" id="ARBA00022967"/>
    </source>
</evidence>
<dbReference type="CDD" id="cd02073">
    <property type="entry name" value="P-type_ATPase_APLT_Dnf-like"/>
    <property type="match status" value="1"/>
</dbReference>
<dbReference type="Gene3D" id="3.40.1110.10">
    <property type="entry name" value="Calcium-transporting ATPase, cytoplasmic domain N"/>
    <property type="match status" value="1"/>
</dbReference>
<dbReference type="InterPro" id="IPR044492">
    <property type="entry name" value="P_typ_ATPase_HD_dom"/>
</dbReference>
<dbReference type="SUPFAM" id="SSF56784">
    <property type="entry name" value="HAD-like"/>
    <property type="match status" value="1"/>
</dbReference>
<dbReference type="Proteomes" id="UP001152795">
    <property type="component" value="Unassembled WGS sequence"/>
</dbReference>
<keyword evidence="21" id="KW-1185">Reference proteome</keyword>
<dbReference type="GO" id="GO:0045332">
    <property type="term" value="P:phospholipid translocation"/>
    <property type="evidence" value="ECO:0007669"/>
    <property type="project" value="TreeGrafter"/>
</dbReference>
<feature type="binding site" evidence="14">
    <location>
        <position position="823"/>
    </location>
    <ligand>
        <name>ATP</name>
        <dbReference type="ChEBI" id="CHEBI:30616"/>
    </ligand>
</feature>
<comment type="subcellular location">
    <subcellularLocation>
        <location evidence="2">Endomembrane system</location>
    </subcellularLocation>
    <subcellularLocation>
        <location evidence="1 16">Membrane</location>
        <topology evidence="1 16">Multi-pass membrane protein</topology>
    </subcellularLocation>
</comment>
<comment type="similarity">
    <text evidence="3 16">Belongs to the cation transport ATPase (P-type) (TC 3.A.3) family. Type IV subfamily.</text>
</comment>
<dbReference type="InterPro" id="IPR032631">
    <property type="entry name" value="P-type_ATPase_N"/>
</dbReference>
<dbReference type="Pfam" id="PF16209">
    <property type="entry name" value="PhoLip_ATPase_N"/>
    <property type="match status" value="1"/>
</dbReference>
<dbReference type="Gene3D" id="3.40.50.1000">
    <property type="entry name" value="HAD superfamily/HAD-like"/>
    <property type="match status" value="1"/>
</dbReference>
<feature type="transmembrane region" description="Helical" evidence="16">
    <location>
        <begin position="1027"/>
        <end position="1046"/>
    </location>
</feature>
<feature type="binding site" evidence="14">
    <location>
        <position position="685"/>
    </location>
    <ligand>
        <name>ATP</name>
        <dbReference type="ChEBI" id="CHEBI:30616"/>
    </ligand>
</feature>
<accession>A0A7D9DLV0</accession>
<feature type="transmembrane region" description="Helical" evidence="16">
    <location>
        <begin position="1058"/>
        <end position="1079"/>
    </location>
</feature>
<evidence type="ECO:0000256" key="4">
    <source>
        <dbReference type="ARBA" id="ARBA00022692"/>
    </source>
</evidence>
<dbReference type="InterPro" id="IPR008250">
    <property type="entry name" value="ATPase_P-typ_transduc_dom_A_sf"/>
</dbReference>
<protein>
    <recommendedName>
        <fullName evidence="16">Phospholipid-transporting ATPase</fullName>
        <ecNumber evidence="16">7.6.2.1</ecNumber>
    </recommendedName>
</protein>
<evidence type="ECO:0000259" key="19">
    <source>
        <dbReference type="Pfam" id="PF16212"/>
    </source>
</evidence>
<name>A0A7D9DLV0_PARCT</name>
<feature type="binding site" evidence="15">
    <location>
        <position position="853"/>
    </location>
    <ligand>
        <name>Mg(2+)</name>
        <dbReference type="ChEBI" id="CHEBI:18420"/>
    </ligand>
</feature>
<feature type="binding site" evidence="14">
    <location>
        <position position="571"/>
    </location>
    <ligand>
        <name>ATP</name>
        <dbReference type="ChEBI" id="CHEBI:30616"/>
    </ligand>
</feature>
<keyword evidence="8 15" id="KW-0460">Magnesium</keyword>
<dbReference type="NCBIfam" id="TIGR01652">
    <property type="entry name" value="ATPase-Plipid"/>
    <property type="match status" value="1"/>
</dbReference>
<dbReference type="GO" id="GO:0005802">
    <property type="term" value="C:trans-Golgi network"/>
    <property type="evidence" value="ECO:0007669"/>
    <property type="project" value="TreeGrafter"/>
</dbReference>
<feature type="binding site" evidence="14">
    <location>
        <position position="605"/>
    </location>
    <ligand>
        <name>ATP</name>
        <dbReference type="ChEBI" id="CHEBI:30616"/>
    </ligand>
</feature>
<comment type="caution">
    <text evidence="20">The sequence shown here is derived from an EMBL/GenBank/DDBJ whole genome shotgun (WGS) entry which is preliminary data.</text>
</comment>
<feature type="domain" description="P-type ATPase C-terminal" evidence="19">
    <location>
        <begin position="875"/>
        <end position="1127"/>
    </location>
</feature>
<dbReference type="PROSITE" id="PS00154">
    <property type="entry name" value="ATPASE_E1_E2"/>
    <property type="match status" value="1"/>
</dbReference>
<evidence type="ECO:0000256" key="1">
    <source>
        <dbReference type="ARBA" id="ARBA00004141"/>
    </source>
</evidence>
<evidence type="ECO:0000256" key="13">
    <source>
        <dbReference type="PIRSR" id="PIRSR606539-1"/>
    </source>
</evidence>
<dbReference type="GO" id="GO:0007030">
    <property type="term" value="P:Golgi organization"/>
    <property type="evidence" value="ECO:0007669"/>
    <property type="project" value="TreeGrafter"/>
</dbReference>
<gene>
    <name evidence="20" type="ORF">PACLA_8A065485</name>
</gene>
<dbReference type="FunFam" id="3.40.50.1000:FF:000001">
    <property type="entry name" value="Phospholipid-transporting ATPase IC"/>
    <property type="match status" value="1"/>
</dbReference>
<feature type="transmembrane region" description="Helical" evidence="16">
    <location>
        <begin position="988"/>
        <end position="1007"/>
    </location>
</feature>
<evidence type="ECO:0000256" key="12">
    <source>
        <dbReference type="ARBA" id="ARBA00034036"/>
    </source>
</evidence>
<keyword evidence="11 16" id="KW-0472">Membrane</keyword>
<dbReference type="InterPro" id="IPR006539">
    <property type="entry name" value="P-type_ATPase_IV"/>
</dbReference>
<evidence type="ECO:0000259" key="17">
    <source>
        <dbReference type="Pfam" id="PF00122"/>
    </source>
</evidence>
<feature type="binding site" evidence="14">
    <location>
        <position position="403"/>
    </location>
    <ligand>
        <name>ATP</name>
        <dbReference type="ChEBI" id="CHEBI:30616"/>
    </ligand>
</feature>
<dbReference type="InterPro" id="IPR059000">
    <property type="entry name" value="ATPase_P-type_domA"/>
</dbReference>
<feature type="domain" description="P-type ATPase A" evidence="17">
    <location>
        <begin position="120"/>
        <end position="180"/>
    </location>
</feature>
<dbReference type="SUPFAM" id="SSF81665">
    <property type="entry name" value="Calcium ATPase, transmembrane domain M"/>
    <property type="match status" value="1"/>
</dbReference>
<evidence type="ECO:0000256" key="2">
    <source>
        <dbReference type="ARBA" id="ARBA00004308"/>
    </source>
</evidence>
<dbReference type="InterPro" id="IPR036412">
    <property type="entry name" value="HAD-like_sf"/>
</dbReference>